<dbReference type="PANTHER" id="PTHR37692:SF1">
    <property type="entry name" value="DUF420 DOMAIN-CONTAINING PROTEIN"/>
    <property type="match status" value="1"/>
</dbReference>
<dbReference type="EMBL" id="LNQL01000004">
    <property type="protein sequence ID" value="KSU48419.1"/>
    <property type="molecule type" value="Genomic_DNA"/>
</dbReference>
<accession>A0A0V8GDT4</accession>
<dbReference type="Pfam" id="PF04238">
    <property type="entry name" value="DUF420"/>
    <property type="match status" value="1"/>
</dbReference>
<sequence>MQQPATKRNFVPLVILLTLVINLLVALLFFAPPVQVDSGFDWTLLPFLNAIFNSFTFMLLLGAWISIRRGNRVNHRRFIGGAMTTTTLFLISYVTYHAVSESTKFGGEGFVRPVYFFILITHIILAAVIVPLVLMSLAHAVNQNFEKHKKWTRFTMPLWLYVSLTGVIVYIMIRPYY</sequence>
<feature type="transmembrane region" description="Helical" evidence="1">
    <location>
        <begin position="44"/>
        <end position="66"/>
    </location>
</feature>
<keyword evidence="1" id="KW-0812">Transmembrane</keyword>
<feature type="transmembrane region" description="Helical" evidence="1">
    <location>
        <begin position="78"/>
        <end position="96"/>
    </location>
</feature>
<evidence type="ECO:0008006" key="4">
    <source>
        <dbReference type="Google" id="ProtNLM"/>
    </source>
</evidence>
<dbReference type="InterPro" id="IPR007352">
    <property type="entry name" value="DUF420"/>
</dbReference>
<evidence type="ECO:0000313" key="2">
    <source>
        <dbReference type="EMBL" id="KSU48419.1"/>
    </source>
</evidence>
<gene>
    <name evidence="2" type="ORF">AS033_12420</name>
</gene>
<dbReference type="AlphaFoldDB" id="A0A0V8GDT4"/>
<comment type="caution">
    <text evidence="2">The sequence shown here is derived from an EMBL/GenBank/DDBJ whole genome shotgun (WGS) entry which is preliminary data.</text>
</comment>
<name>A0A0V8GDT4_9BACL</name>
<feature type="transmembrane region" description="Helical" evidence="1">
    <location>
        <begin position="12"/>
        <end position="32"/>
    </location>
</feature>
<reference evidence="2 3" key="1">
    <citation type="journal article" date="2015" name="Int. J. Syst. Evol. Microbiol.">
        <title>Exiguobacterium enclense sp. nov., isolated from sediment.</title>
        <authorList>
            <person name="Dastager S.G."/>
            <person name="Mawlankar R."/>
            <person name="Sonalkar V.V."/>
            <person name="Thorat M.N."/>
            <person name="Mual P."/>
            <person name="Verma A."/>
            <person name="Krishnamurthi S."/>
            <person name="Tang S.K."/>
            <person name="Li W.J."/>
        </authorList>
    </citation>
    <scope>NUCLEOTIDE SEQUENCE [LARGE SCALE GENOMIC DNA]</scope>
    <source>
        <strain evidence="2 3">NIO-1109</strain>
    </source>
</reference>
<feature type="transmembrane region" description="Helical" evidence="1">
    <location>
        <begin position="116"/>
        <end position="137"/>
    </location>
</feature>
<organism evidence="2 3">
    <name type="scientific">Exiguobacterium indicum</name>
    <dbReference type="NCBI Taxonomy" id="296995"/>
    <lineage>
        <taxon>Bacteria</taxon>
        <taxon>Bacillati</taxon>
        <taxon>Bacillota</taxon>
        <taxon>Bacilli</taxon>
        <taxon>Bacillales</taxon>
        <taxon>Bacillales Family XII. Incertae Sedis</taxon>
        <taxon>Exiguobacterium</taxon>
    </lineage>
</organism>
<evidence type="ECO:0000313" key="3">
    <source>
        <dbReference type="Proteomes" id="UP000053797"/>
    </source>
</evidence>
<dbReference type="OrthoDB" id="9811380at2"/>
<keyword evidence="1" id="KW-0472">Membrane</keyword>
<evidence type="ECO:0000256" key="1">
    <source>
        <dbReference type="SAM" id="Phobius"/>
    </source>
</evidence>
<keyword evidence="1" id="KW-1133">Transmembrane helix</keyword>
<protein>
    <recommendedName>
        <fullName evidence="4">DUF420 domain-containing protein</fullName>
    </recommendedName>
</protein>
<feature type="transmembrane region" description="Helical" evidence="1">
    <location>
        <begin position="158"/>
        <end position="176"/>
    </location>
</feature>
<dbReference type="PANTHER" id="PTHR37692">
    <property type="entry name" value="HYPOTHETICAL MEMBRANE SPANNING PROTEIN"/>
    <property type="match status" value="1"/>
</dbReference>
<proteinExistence type="predicted"/>
<dbReference type="Proteomes" id="UP000053797">
    <property type="component" value="Unassembled WGS sequence"/>
</dbReference>
<dbReference type="RefSeq" id="WP_023469700.1">
    <property type="nucleotide sequence ID" value="NZ_FMYN01000004.1"/>
</dbReference>